<evidence type="ECO:0008006" key="3">
    <source>
        <dbReference type="Google" id="ProtNLM"/>
    </source>
</evidence>
<protein>
    <recommendedName>
        <fullName evidence="3">SMI1/KNR4 family protein</fullName>
    </recommendedName>
</protein>
<accession>A0ABV3FG99</accession>
<dbReference type="RefSeq" id="WP_357985174.1">
    <property type="nucleotide sequence ID" value="NZ_JBFAIH010000021.1"/>
</dbReference>
<keyword evidence="2" id="KW-1185">Reference proteome</keyword>
<evidence type="ECO:0000313" key="1">
    <source>
        <dbReference type="EMBL" id="MEV0366729.1"/>
    </source>
</evidence>
<organism evidence="1 2">
    <name type="scientific">Nocardia fusca</name>
    <dbReference type="NCBI Taxonomy" id="941183"/>
    <lineage>
        <taxon>Bacteria</taxon>
        <taxon>Bacillati</taxon>
        <taxon>Actinomycetota</taxon>
        <taxon>Actinomycetes</taxon>
        <taxon>Mycobacteriales</taxon>
        <taxon>Nocardiaceae</taxon>
        <taxon>Nocardia</taxon>
    </lineage>
</organism>
<sequence length="252" mass="27968">MVSFIRRYLDGEHEGVWAELRALGPIPGCVSEDCAEVAAETMHRVRRHTERLGRAYLDLGLLSRGQLVPPPPTPEECARLDELAAEVGGLPYALDACMRIVGPVWFHGDCEALGLWYDDMERIGRQPVLPDPLEIGSIEFMEMSWQGHKDDYLSELADTYDDEEEGLEEEPFRHIFSPDNIAKANFSGGHYTIALPSRVADPILEGAAQHGGTVTLVEYLRHSISWGGLPGWSSTDKAPPEALMALRITPDF</sequence>
<evidence type="ECO:0000313" key="2">
    <source>
        <dbReference type="Proteomes" id="UP001551658"/>
    </source>
</evidence>
<proteinExistence type="predicted"/>
<gene>
    <name evidence="1" type="ORF">AB0H72_28945</name>
</gene>
<reference evidence="1 2" key="1">
    <citation type="submission" date="2024-06" db="EMBL/GenBank/DDBJ databases">
        <title>The Natural Products Discovery Center: Release of the First 8490 Sequenced Strains for Exploring Actinobacteria Biosynthetic Diversity.</title>
        <authorList>
            <person name="Kalkreuter E."/>
            <person name="Kautsar S.A."/>
            <person name="Yang D."/>
            <person name="Bader C.D."/>
            <person name="Teijaro C.N."/>
            <person name="Fluegel L."/>
            <person name="Davis C.M."/>
            <person name="Simpson J.R."/>
            <person name="Lauterbach L."/>
            <person name="Steele A.D."/>
            <person name="Gui C."/>
            <person name="Meng S."/>
            <person name="Li G."/>
            <person name="Viehrig K."/>
            <person name="Ye F."/>
            <person name="Su P."/>
            <person name="Kiefer A.F."/>
            <person name="Nichols A."/>
            <person name="Cepeda A.J."/>
            <person name="Yan W."/>
            <person name="Fan B."/>
            <person name="Jiang Y."/>
            <person name="Adhikari A."/>
            <person name="Zheng C.-J."/>
            <person name="Schuster L."/>
            <person name="Cowan T.M."/>
            <person name="Smanski M.J."/>
            <person name="Chevrette M.G."/>
            <person name="De Carvalho L.P.S."/>
            <person name="Shen B."/>
        </authorList>
    </citation>
    <scope>NUCLEOTIDE SEQUENCE [LARGE SCALE GENOMIC DNA]</scope>
    <source>
        <strain evidence="1 2">NPDC050671</strain>
    </source>
</reference>
<name>A0ABV3FG99_9NOCA</name>
<dbReference type="EMBL" id="JBFAIH010000021">
    <property type="protein sequence ID" value="MEV0366729.1"/>
    <property type="molecule type" value="Genomic_DNA"/>
</dbReference>
<dbReference type="Proteomes" id="UP001551658">
    <property type="component" value="Unassembled WGS sequence"/>
</dbReference>
<comment type="caution">
    <text evidence="1">The sequence shown here is derived from an EMBL/GenBank/DDBJ whole genome shotgun (WGS) entry which is preliminary data.</text>
</comment>